<dbReference type="InterPro" id="IPR000905">
    <property type="entry name" value="Gcp-like_dom"/>
</dbReference>
<dbReference type="AlphaFoldDB" id="A0A2T1AN83"/>
<evidence type="ECO:0000313" key="3">
    <source>
        <dbReference type="Proteomes" id="UP000237718"/>
    </source>
</evidence>
<dbReference type="CDD" id="cd24032">
    <property type="entry name" value="ASKHA_NBD_TsaB"/>
    <property type="match status" value="1"/>
</dbReference>
<comment type="caution">
    <text evidence="2">The sequence shown here is derived from an EMBL/GenBank/DDBJ whole genome shotgun (WGS) entry which is preliminary data.</text>
</comment>
<dbReference type="Proteomes" id="UP000237718">
    <property type="component" value="Unassembled WGS sequence"/>
</dbReference>
<dbReference type="RefSeq" id="WP_106161763.1">
    <property type="nucleotide sequence ID" value="NZ_PVUF01000001.1"/>
</dbReference>
<accession>A0A2T1AN83</accession>
<dbReference type="EMBL" id="PVUF01000001">
    <property type="protein sequence ID" value="PRZ50061.1"/>
    <property type="molecule type" value="Genomic_DNA"/>
</dbReference>
<reference evidence="2 3" key="1">
    <citation type="submission" date="2018-03" db="EMBL/GenBank/DDBJ databases">
        <title>Genomic Encyclopedia of Archaeal and Bacterial Type Strains, Phase II (KMG-II): from individual species to whole genera.</title>
        <authorList>
            <person name="Goeker M."/>
        </authorList>
    </citation>
    <scope>NUCLEOTIDE SEQUENCE [LARGE SCALE GENOMIC DNA]</scope>
    <source>
        <strain evidence="2 3">DSM 25328</strain>
    </source>
</reference>
<dbReference type="PANTHER" id="PTHR11735:SF11">
    <property type="entry name" value="TRNA THREONYLCARBAMOYLADENOSINE BIOSYNTHESIS PROTEIN TSAB"/>
    <property type="match status" value="1"/>
</dbReference>
<dbReference type="GO" id="GO:0005829">
    <property type="term" value="C:cytosol"/>
    <property type="evidence" value="ECO:0007669"/>
    <property type="project" value="TreeGrafter"/>
</dbReference>
<protein>
    <submittedName>
        <fullName evidence="2">tRNA threonylcarbamoyl adenosine modification protein YeaZ</fullName>
    </submittedName>
</protein>
<dbReference type="Pfam" id="PF00814">
    <property type="entry name" value="TsaD"/>
    <property type="match status" value="1"/>
</dbReference>
<feature type="domain" description="Gcp-like" evidence="1">
    <location>
        <begin position="35"/>
        <end position="126"/>
    </location>
</feature>
<evidence type="ECO:0000259" key="1">
    <source>
        <dbReference type="Pfam" id="PF00814"/>
    </source>
</evidence>
<name>A0A2T1AN83_TRISK</name>
<dbReference type="InterPro" id="IPR043129">
    <property type="entry name" value="ATPase_NBD"/>
</dbReference>
<dbReference type="Gene3D" id="3.30.420.40">
    <property type="match status" value="2"/>
</dbReference>
<dbReference type="PANTHER" id="PTHR11735">
    <property type="entry name" value="TRNA N6-ADENOSINE THREONYLCARBAMOYLTRANSFERASE"/>
    <property type="match status" value="1"/>
</dbReference>
<sequence length="222" mass="22713">MSSDAPLILGFDTSAPHCAAALLRGTEILIQHQEDMARGQAERLMPLLEETLAEGGATWADLDAVAVGIGPGNFTGIRISVSAARGLALGLGVPAIGVSSLEAQAFGTAGVVVSSLDARREGLYVQVFGTLTGSQPGHCTLDTLPSDIPAGTEPTCLGHRANEIAALCAGTVATARYPVAEAISRVAATRLGRIDVPPPAPLYLREADAAPSRDTPPALLDD</sequence>
<organism evidence="2 3">
    <name type="scientific">Tritonibacter scottomollicae</name>
    <name type="common">Epibacterium scottomollicae</name>
    <dbReference type="NCBI Taxonomy" id="483013"/>
    <lineage>
        <taxon>Bacteria</taxon>
        <taxon>Pseudomonadati</taxon>
        <taxon>Pseudomonadota</taxon>
        <taxon>Alphaproteobacteria</taxon>
        <taxon>Rhodobacterales</taxon>
        <taxon>Paracoccaceae</taxon>
        <taxon>Tritonibacter</taxon>
    </lineage>
</organism>
<dbReference type="InterPro" id="IPR022496">
    <property type="entry name" value="T6A_TsaB"/>
</dbReference>
<dbReference type="SUPFAM" id="SSF53067">
    <property type="entry name" value="Actin-like ATPase domain"/>
    <property type="match status" value="1"/>
</dbReference>
<evidence type="ECO:0000313" key="2">
    <source>
        <dbReference type="EMBL" id="PRZ50061.1"/>
    </source>
</evidence>
<proteinExistence type="predicted"/>
<gene>
    <name evidence="2" type="ORF">CLV89_101277</name>
</gene>
<dbReference type="OrthoDB" id="9809995at2"/>
<dbReference type="NCBIfam" id="TIGR03725">
    <property type="entry name" value="T6A_YeaZ"/>
    <property type="match status" value="1"/>
</dbReference>
<dbReference type="GO" id="GO:0002949">
    <property type="term" value="P:tRNA threonylcarbamoyladenosine modification"/>
    <property type="evidence" value="ECO:0007669"/>
    <property type="project" value="InterPro"/>
</dbReference>